<dbReference type="CDD" id="cd18785">
    <property type="entry name" value="SF2_C"/>
    <property type="match status" value="1"/>
</dbReference>
<feature type="region of interest" description="Disordered" evidence="1">
    <location>
        <begin position="287"/>
        <end position="381"/>
    </location>
</feature>
<protein>
    <submittedName>
        <fullName evidence="3">Uncharacterized protein</fullName>
    </submittedName>
</protein>
<name>A0A6A4H481_9AGAR</name>
<feature type="transmembrane region" description="Helical" evidence="2">
    <location>
        <begin position="12"/>
        <end position="29"/>
    </location>
</feature>
<dbReference type="Proteomes" id="UP000799118">
    <property type="component" value="Unassembled WGS sequence"/>
</dbReference>
<reference evidence="3" key="1">
    <citation type="journal article" date="2019" name="Environ. Microbiol.">
        <title>Fungal ecological strategies reflected in gene transcription - a case study of two litter decomposers.</title>
        <authorList>
            <person name="Barbi F."/>
            <person name="Kohler A."/>
            <person name="Barry K."/>
            <person name="Baskaran P."/>
            <person name="Daum C."/>
            <person name="Fauchery L."/>
            <person name="Ihrmark K."/>
            <person name="Kuo A."/>
            <person name="LaButti K."/>
            <person name="Lipzen A."/>
            <person name="Morin E."/>
            <person name="Grigoriev I.V."/>
            <person name="Henrissat B."/>
            <person name="Lindahl B."/>
            <person name="Martin F."/>
        </authorList>
    </citation>
    <scope>NUCLEOTIDE SEQUENCE</scope>
    <source>
        <strain evidence="3">JB14</strain>
    </source>
</reference>
<dbReference type="OrthoDB" id="3103300at2759"/>
<keyword evidence="2" id="KW-1133">Transmembrane helix</keyword>
<sequence length="381" mass="42282">MTTKSGGERSSHGIKILVILNLIFTFALYHCQIVITTKALSLGIHAEELRDSIAVGTADTQDNGKQDAGRAGRKEDCQSIWRSLCCGGLESKQILGRKDTTKPLDPAKVVFLAEKVCWVACENVIYDNPPPETLRMDCIQAQRPVPCDLCCTRYKLPYNPCQFPSSSDEMTLPPFTVPSTASKTRKPRKKADNLKKVELEEVERALATYEQQLYAEERLVAPHRYRPRSLYFPNALQEAIASDLLKIKSRAALNVILASNSWPFIESQGSNLFDYISSLQKTVHSQRKVKSKKSTKKSKSLSDLSDGLSDIEKSSSDIDAVNLPPLNPSKRVALAPANNQPHAKRKPQPRQAQQSLAEAESYYARPVGKGPTPLNSVTKKM</sequence>
<organism evidence="3 4">
    <name type="scientific">Gymnopus androsaceus JB14</name>
    <dbReference type="NCBI Taxonomy" id="1447944"/>
    <lineage>
        <taxon>Eukaryota</taxon>
        <taxon>Fungi</taxon>
        <taxon>Dikarya</taxon>
        <taxon>Basidiomycota</taxon>
        <taxon>Agaricomycotina</taxon>
        <taxon>Agaricomycetes</taxon>
        <taxon>Agaricomycetidae</taxon>
        <taxon>Agaricales</taxon>
        <taxon>Marasmiineae</taxon>
        <taxon>Omphalotaceae</taxon>
        <taxon>Gymnopus</taxon>
    </lineage>
</organism>
<accession>A0A6A4H481</accession>
<keyword evidence="2" id="KW-0812">Transmembrane</keyword>
<feature type="compositionally biased region" description="Basic residues" evidence="1">
    <location>
        <begin position="287"/>
        <end position="299"/>
    </location>
</feature>
<dbReference type="AlphaFoldDB" id="A0A6A4H481"/>
<keyword evidence="4" id="KW-1185">Reference proteome</keyword>
<evidence type="ECO:0000256" key="1">
    <source>
        <dbReference type="SAM" id="MobiDB-lite"/>
    </source>
</evidence>
<evidence type="ECO:0000313" key="3">
    <source>
        <dbReference type="EMBL" id="KAE9392901.1"/>
    </source>
</evidence>
<evidence type="ECO:0000313" key="4">
    <source>
        <dbReference type="Proteomes" id="UP000799118"/>
    </source>
</evidence>
<proteinExistence type="predicted"/>
<gene>
    <name evidence="3" type="ORF">BT96DRAFT_944303</name>
</gene>
<evidence type="ECO:0000256" key="2">
    <source>
        <dbReference type="SAM" id="Phobius"/>
    </source>
</evidence>
<keyword evidence="2" id="KW-0472">Membrane</keyword>
<dbReference type="EMBL" id="ML769585">
    <property type="protein sequence ID" value="KAE9392901.1"/>
    <property type="molecule type" value="Genomic_DNA"/>
</dbReference>